<feature type="transmembrane region" description="Helical" evidence="1">
    <location>
        <begin position="250"/>
        <end position="271"/>
    </location>
</feature>
<gene>
    <name evidence="2" type="ORF">AXK11_06450</name>
</gene>
<keyword evidence="3" id="KW-1185">Reference proteome</keyword>
<name>A0A139SLI6_9BACT</name>
<keyword evidence="1" id="KW-0812">Transmembrane</keyword>
<evidence type="ECO:0000313" key="3">
    <source>
        <dbReference type="Proteomes" id="UP000070058"/>
    </source>
</evidence>
<evidence type="ECO:0000313" key="2">
    <source>
        <dbReference type="EMBL" id="KXU35418.1"/>
    </source>
</evidence>
<feature type="transmembrane region" description="Helical" evidence="1">
    <location>
        <begin position="119"/>
        <end position="136"/>
    </location>
</feature>
<feature type="transmembrane region" description="Helical" evidence="1">
    <location>
        <begin position="311"/>
        <end position="329"/>
    </location>
</feature>
<dbReference type="Proteomes" id="UP000070058">
    <property type="component" value="Unassembled WGS sequence"/>
</dbReference>
<feature type="transmembrane region" description="Helical" evidence="1">
    <location>
        <begin position="277"/>
        <end position="299"/>
    </location>
</feature>
<keyword evidence="1" id="KW-0472">Membrane</keyword>
<evidence type="ECO:0008006" key="4">
    <source>
        <dbReference type="Google" id="ProtNLM"/>
    </source>
</evidence>
<keyword evidence="1" id="KW-1133">Transmembrane helix</keyword>
<feature type="transmembrane region" description="Helical" evidence="1">
    <location>
        <begin position="60"/>
        <end position="87"/>
    </location>
</feature>
<feature type="transmembrane region" description="Helical" evidence="1">
    <location>
        <begin position="94"/>
        <end position="113"/>
    </location>
</feature>
<reference evidence="3" key="1">
    <citation type="submission" date="2016-02" db="EMBL/GenBank/DDBJ databases">
        <authorList>
            <person name="Sanders J.G."/>
            <person name="Lin J.Y."/>
            <person name="Wertz J.T."/>
            <person name="Russell J.A."/>
            <person name="Moreau C.S."/>
            <person name="Powell S."/>
        </authorList>
    </citation>
    <scope>NUCLEOTIDE SEQUENCE [LARGE SCALE GENOMIC DNA]</scope>
    <source>
        <strain evidence="3">CAG34</strain>
    </source>
</reference>
<accession>A0A139SLI6</accession>
<comment type="caution">
    <text evidence="2">The sequence shown here is derived from an EMBL/GenBank/DDBJ whole genome shotgun (WGS) entry which is preliminary data.</text>
</comment>
<proteinExistence type="predicted"/>
<dbReference type="EMBL" id="LSZQ01000049">
    <property type="protein sequence ID" value="KXU35418.1"/>
    <property type="molecule type" value="Genomic_DNA"/>
</dbReference>
<feature type="transmembrane region" description="Helical" evidence="1">
    <location>
        <begin position="192"/>
        <end position="212"/>
    </location>
</feature>
<feature type="transmembrane region" description="Helical" evidence="1">
    <location>
        <begin position="148"/>
        <end position="172"/>
    </location>
</feature>
<organism evidence="2 3">
    <name type="scientific">Cephaloticoccus primus</name>
    <dbReference type="NCBI Taxonomy" id="1548207"/>
    <lineage>
        <taxon>Bacteria</taxon>
        <taxon>Pseudomonadati</taxon>
        <taxon>Verrucomicrobiota</taxon>
        <taxon>Opitutia</taxon>
        <taxon>Opitutales</taxon>
        <taxon>Opitutaceae</taxon>
        <taxon>Cephaloticoccus</taxon>
    </lineage>
</organism>
<feature type="transmembrane region" description="Helical" evidence="1">
    <location>
        <begin position="335"/>
        <end position="355"/>
    </location>
</feature>
<protein>
    <recommendedName>
        <fullName evidence="4">Glycosyltransferase RgtA/B/C/D-like domain-containing protein</fullName>
    </recommendedName>
</protein>
<evidence type="ECO:0000256" key="1">
    <source>
        <dbReference type="SAM" id="Phobius"/>
    </source>
</evidence>
<sequence>MIGALFLGYIVIRALHVGAVYDEVMTIETAEKWQFWDILINRGSRHANNHVLNTLLVKSFFYIGNVSLFWARLPNVISFAFYAYFLYKIALRNLSTAVGIGLFVLALANPFLLEFFGLARGYGLSIAFMMGSLYFASEDFKSPSVRKFLASIFLAGLSAVSVFSMLYFFLALTFILNLVPVFRKDAASLKKGLGISCSVGAIFLCFILPVVFRLHKYGQLYYGGVHDFYNDTLFSLAKYSLGSLGNESNVYLALNFLLLSLGVTVSAALFFKREWISLRNVFVGLTTFLVVTIVAAYYLAGARYPIDRVALFLYPLLVILFCFCLNDLGGYLRGGVISLLVLACGINFTLNANFYKVGVWDYEAHTRQILEKVNEEGRRTGRTVNLVCSTVLGKVVEYYVNSCNYSYVHVLGEGAGAVSYADIDFYILFSREFEPLEEMKDGLSDPWREFLNPYKKDVFLEYPKEDIYVLTNFRTSD</sequence>
<dbReference type="AlphaFoldDB" id="A0A139SLI6"/>